<evidence type="ECO:0000313" key="3">
    <source>
        <dbReference type="Proteomes" id="UP000540506"/>
    </source>
</evidence>
<reference evidence="2 3" key="1">
    <citation type="submission" date="2020-08" db="EMBL/GenBank/DDBJ databases">
        <title>Sequencing the genomes of 1000 actinobacteria strains.</title>
        <authorList>
            <person name="Klenk H.-P."/>
        </authorList>
    </citation>
    <scope>NUCLEOTIDE SEQUENCE [LARGE SCALE GENOMIC DNA]</scope>
    <source>
        <strain evidence="2 3">DSM 41654</strain>
    </source>
</reference>
<evidence type="ECO:0000313" key="2">
    <source>
        <dbReference type="EMBL" id="MBB4924216.1"/>
    </source>
</evidence>
<sequence length="72" mass="8052">MTNRREADQVNLLLRMPFLAGFVHRVLACVLLRSGDDEPEYPGLPERIAIYVVSITGVLTFAAMLLALWPPL</sequence>
<protein>
    <submittedName>
        <fullName evidence="2">Uncharacterized protein</fullName>
    </submittedName>
</protein>
<organism evidence="2 3">
    <name type="scientific">Kitasatospora kifunensis</name>
    <name type="common">Streptomyces kifunensis</name>
    <dbReference type="NCBI Taxonomy" id="58351"/>
    <lineage>
        <taxon>Bacteria</taxon>
        <taxon>Bacillati</taxon>
        <taxon>Actinomycetota</taxon>
        <taxon>Actinomycetes</taxon>
        <taxon>Kitasatosporales</taxon>
        <taxon>Streptomycetaceae</taxon>
        <taxon>Kitasatospora</taxon>
    </lineage>
</organism>
<keyword evidence="1" id="KW-0812">Transmembrane</keyword>
<keyword evidence="1" id="KW-1133">Transmembrane helix</keyword>
<name>A0A7W7R2I1_KITKI</name>
<gene>
    <name evidence="2" type="ORF">FHR34_003209</name>
</gene>
<dbReference type="AlphaFoldDB" id="A0A7W7R2I1"/>
<comment type="caution">
    <text evidence="2">The sequence shown here is derived from an EMBL/GenBank/DDBJ whole genome shotgun (WGS) entry which is preliminary data.</text>
</comment>
<evidence type="ECO:0000256" key="1">
    <source>
        <dbReference type="SAM" id="Phobius"/>
    </source>
</evidence>
<feature type="transmembrane region" description="Helical" evidence="1">
    <location>
        <begin position="48"/>
        <end position="69"/>
    </location>
</feature>
<accession>A0A7W7R2I1</accession>
<proteinExistence type="predicted"/>
<dbReference type="RefSeq" id="WP_184936198.1">
    <property type="nucleotide sequence ID" value="NZ_JACHJV010000001.1"/>
</dbReference>
<feature type="transmembrane region" description="Helical" evidence="1">
    <location>
        <begin position="12"/>
        <end position="33"/>
    </location>
</feature>
<keyword evidence="1" id="KW-0472">Membrane</keyword>
<dbReference type="Proteomes" id="UP000540506">
    <property type="component" value="Unassembled WGS sequence"/>
</dbReference>
<dbReference type="EMBL" id="JACHJV010000001">
    <property type="protein sequence ID" value="MBB4924216.1"/>
    <property type="molecule type" value="Genomic_DNA"/>
</dbReference>
<keyword evidence="3" id="KW-1185">Reference proteome</keyword>